<dbReference type="InterPro" id="IPR035901">
    <property type="entry name" value="GIY-YIG_endonuc_sf"/>
</dbReference>
<dbReference type="Gene3D" id="3.40.1440.10">
    <property type="entry name" value="GIY-YIG endonuclease"/>
    <property type="match status" value="1"/>
</dbReference>
<protein>
    <recommendedName>
        <fullName evidence="1">GIY-YIG domain-containing protein</fullName>
    </recommendedName>
</protein>
<dbReference type="SMART" id="SM00465">
    <property type="entry name" value="GIYc"/>
    <property type="match status" value="1"/>
</dbReference>
<dbReference type="SUPFAM" id="SSF82771">
    <property type="entry name" value="GIY-YIG endonuclease"/>
    <property type="match status" value="1"/>
</dbReference>
<proteinExistence type="predicted"/>
<accession>A0A644YG52</accession>
<sequence length="246" mass="29355">MLTENELTWIRDVLSDYDPFGEISHSYLYKLKLDDERNRNKGSIRRELDELQNQTTKYDPQEFWQLKNEQMSESRETGGISGIYIIHNCDRDLYYVGQSKNMVNRVFQHFMRNGGHPDLQEHYRMREKFTVSMIPLDNTPYSSLDDLEDCAIRAYNSLYPNGYNRIPGKMMVKPIFRNEAYQEVAYLLLNDIKEKEEFSSLTNDKKRMKYIRNLFAELNLPQNISIKLSLMNLIKDYQKDSRKKDK</sequence>
<name>A0A644YG52_9ZZZZ</name>
<dbReference type="PROSITE" id="PS50164">
    <property type="entry name" value="GIY_YIG"/>
    <property type="match status" value="1"/>
</dbReference>
<comment type="caution">
    <text evidence="2">The sequence shown here is derived from an EMBL/GenBank/DDBJ whole genome shotgun (WGS) entry which is preliminary data.</text>
</comment>
<feature type="domain" description="GIY-YIG" evidence="1">
    <location>
        <begin position="79"/>
        <end position="165"/>
    </location>
</feature>
<dbReference type="Pfam" id="PF01541">
    <property type="entry name" value="GIY-YIG"/>
    <property type="match status" value="1"/>
</dbReference>
<evidence type="ECO:0000313" key="2">
    <source>
        <dbReference type="EMBL" id="MPM27486.1"/>
    </source>
</evidence>
<evidence type="ECO:0000259" key="1">
    <source>
        <dbReference type="PROSITE" id="PS50164"/>
    </source>
</evidence>
<dbReference type="AlphaFoldDB" id="A0A644YG52"/>
<dbReference type="EMBL" id="VSSQ01005005">
    <property type="protein sequence ID" value="MPM27486.1"/>
    <property type="molecule type" value="Genomic_DNA"/>
</dbReference>
<gene>
    <name evidence="2" type="ORF">SDC9_73997</name>
</gene>
<organism evidence="2">
    <name type="scientific">bioreactor metagenome</name>
    <dbReference type="NCBI Taxonomy" id="1076179"/>
    <lineage>
        <taxon>unclassified sequences</taxon>
        <taxon>metagenomes</taxon>
        <taxon>ecological metagenomes</taxon>
    </lineage>
</organism>
<dbReference type="InterPro" id="IPR000305">
    <property type="entry name" value="GIY-YIG_endonuc"/>
</dbReference>
<reference evidence="2" key="1">
    <citation type="submission" date="2019-08" db="EMBL/GenBank/DDBJ databases">
        <authorList>
            <person name="Kucharzyk K."/>
            <person name="Murdoch R.W."/>
            <person name="Higgins S."/>
            <person name="Loffler F."/>
        </authorList>
    </citation>
    <scope>NUCLEOTIDE SEQUENCE</scope>
</reference>
<dbReference type="CDD" id="cd00719">
    <property type="entry name" value="GIY-YIG_SF"/>
    <property type="match status" value="1"/>
</dbReference>